<accession>A0AAV3XY18</accession>
<evidence type="ECO:0000313" key="2">
    <source>
        <dbReference type="Proteomes" id="UP000735302"/>
    </source>
</evidence>
<reference evidence="1 2" key="1">
    <citation type="journal article" date="2021" name="Elife">
        <title>Chloroplast acquisition without the gene transfer in kleptoplastic sea slugs, Plakobranchus ocellatus.</title>
        <authorList>
            <person name="Maeda T."/>
            <person name="Takahashi S."/>
            <person name="Yoshida T."/>
            <person name="Shimamura S."/>
            <person name="Takaki Y."/>
            <person name="Nagai Y."/>
            <person name="Toyoda A."/>
            <person name="Suzuki Y."/>
            <person name="Arimoto A."/>
            <person name="Ishii H."/>
            <person name="Satoh N."/>
            <person name="Nishiyama T."/>
            <person name="Hasebe M."/>
            <person name="Maruyama T."/>
            <person name="Minagawa J."/>
            <person name="Obokata J."/>
            <person name="Shigenobu S."/>
        </authorList>
    </citation>
    <scope>NUCLEOTIDE SEQUENCE [LARGE SCALE GENOMIC DNA]</scope>
</reference>
<dbReference type="EMBL" id="BLXT01000298">
    <property type="protein sequence ID" value="GFN75748.1"/>
    <property type="molecule type" value="Genomic_DNA"/>
</dbReference>
<name>A0AAV3XY18_9GAST</name>
<keyword evidence="2" id="KW-1185">Reference proteome</keyword>
<dbReference type="AlphaFoldDB" id="A0AAV3XY18"/>
<sequence length="97" mass="10923">MKPIHPSYRAGRPGHDRARLFLRDISSEEKICFKEPRNCFAFSPEIFGHLRDGVRGRFQSCNISGRSGATYKFPKISEGKGIWGCPGPAGMLYNTPY</sequence>
<organism evidence="1 2">
    <name type="scientific">Plakobranchus ocellatus</name>
    <dbReference type="NCBI Taxonomy" id="259542"/>
    <lineage>
        <taxon>Eukaryota</taxon>
        <taxon>Metazoa</taxon>
        <taxon>Spiralia</taxon>
        <taxon>Lophotrochozoa</taxon>
        <taxon>Mollusca</taxon>
        <taxon>Gastropoda</taxon>
        <taxon>Heterobranchia</taxon>
        <taxon>Euthyneura</taxon>
        <taxon>Panpulmonata</taxon>
        <taxon>Sacoglossa</taxon>
        <taxon>Placobranchoidea</taxon>
        <taxon>Plakobranchidae</taxon>
        <taxon>Plakobranchus</taxon>
    </lineage>
</organism>
<gene>
    <name evidence="1" type="ORF">PoB_000225400</name>
</gene>
<dbReference type="Proteomes" id="UP000735302">
    <property type="component" value="Unassembled WGS sequence"/>
</dbReference>
<evidence type="ECO:0000313" key="1">
    <source>
        <dbReference type="EMBL" id="GFN75748.1"/>
    </source>
</evidence>
<protein>
    <submittedName>
        <fullName evidence="1">Uncharacterized protein</fullName>
    </submittedName>
</protein>
<proteinExistence type="predicted"/>
<comment type="caution">
    <text evidence="1">The sequence shown here is derived from an EMBL/GenBank/DDBJ whole genome shotgun (WGS) entry which is preliminary data.</text>
</comment>